<comment type="caution">
    <text evidence="5">The sequence shown here is derived from an EMBL/GenBank/DDBJ whole genome shotgun (WGS) entry which is preliminary data.</text>
</comment>
<gene>
    <name evidence="5" type="ORF">J2Z80_001797</name>
</gene>
<dbReference type="PANTHER" id="PTHR11496:SF102">
    <property type="entry name" value="ALCOHOL DEHYDROGENASE 4"/>
    <property type="match status" value="1"/>
</dbReference>
<proteinExistence type="inferred from homology"/>
<evidence type="ECO:0000256" key="2">
    <source>
        <dbReference type="ARBA" id="ARBA00023002"/>
    </source>
</evidence>
<evidence type="ECO:0000259" key="4">
    <source>
        <dbReference type="Pfam" id="PF25137"/>
    </source>
</evidence>
<accession>A0ABS4NF30</accession>
<evidence type="ECO:0000256" key="1">
    <source>
        <dbReference type="ARBA" id="ARBA00007358"/>
    </source>
</evidence>
<evidence type="ECO:0000313" key="6">
    <source>
        <dbReference type="Proteomes" id="UP001166402"/>
    </source>
</evidence>
<dbReference type="Pfam" id="PF25137">
    <property type="entry name" value="ADH_Fe_C"/>
    <property type="match status" value="1"/>
</dbReference>
<organism evidence="5 6">
    <name type="scientific">Thermoanaerobacterium butyriciformans</name>
    <dbReference type="NCBI Taxonomy" id="1702242"/>
    <lineage>
        <taxon>Bacteria</taxon>
        <taxon>Bacillati</taxon>
        <taxon>Bacillota</taxon>
        <taxon>Clostridia</taxon>
        <taxon>Thermoanaerobacterales</taxon>
        <taxon>Thermoanaerobacteraceae</taxon>
        <taxon>Thermoanaerobacterium</taxon>
    </lineage>
</organism>
<dbReference type="SUPFAM" id="SSF56796">
    <property type="entry name" value="Dehydroquinate synthase-like"/>
    <property type="match status" value="1"/>
</dbReference>
<sequence>MPSKPGKYEMPWNLALWQHTTYKTKGEENMENISRYAQLCPIIYGIGSASLLGEEVKKLGCSKVLVVSDENVSKIEFYEKCKKSLLDAGIELVEFDEVLPDPPDYIVNRGGEIARTEKIGAIVAIGGGSVMDAAKAINILINNPPPINQYFGNPAYKPGVPVVMVVTTAGTGSESTIVAVITDTANGVKNSVLGAATLGILDPEATVTLTSEDTAHTGMDALAHAAEAITAKLPNPKSELLASDAIKKIMKYLPMAFEDGTNMEARGNLLLASNFAGIAFNDALVHLGHAIAHSIGAKFHVTHGEACALALPEVMKYAAEIDASKVKVVGEAMGISFVGNESSEEIGEIVAEAIRKFSKSMKIKSLKQLGISKEDLLNTADMIFKDPCYLFVPRELDREEVIKILENMYENY</sequence>
<feature type="domain" description="Alcohol dehydrogenase iron-type/glycerol dehydrogenase GldA" evidence="3">
    <location>
        <begin position="42"/>
        <end position="195"/>
    </location>
</feature>
<evidence type="ECO:0000313" key="5">
    <source>
        <dbReference type="EMBL" id="MBP2072266.1"/>
    </source>
</evidence>
<dbReference type="PANTHER" id="PTHR11496">
    <property type="entry name" value="ALCOHOL DEHYDROGENASE"/>
    <property type="match status" value="1"/>
</dbReference>
<keyword evidence="2" id="KW-0560">Oxidoreductase</keyword>
<dbReference type="Gene3D" id="3.40.50.1970">
    <property type="match status" value="1"/>
</dbReference>
<dbReference type="InterPro" id="IPR039697">
    <property type="entry name" value="Alcohol_dehydrogenase_Fe"/>
</dbReference>
<comment type="similarity">
    <text evidence="1">Belongs to the iron-containing alcohol dehydrogenase family.</text>
</comment>
<dbReference type="Proteomes" id="UP001166402">
    <property type="component" value="Unassembled WGS sequence"/>
</dbReference>
<dbReference type="EMBL" id="JAGGLT010000018">
    <property type="protein sequence ID" value="MBP2072266.1"/>
    <property type="molecule type" value="Genomic_DNA"/>
</dbReference>
<keyword evidence="6" id="KW-1185">Reference proteome</keyword>
<protein>
    <submittedName>
        <fullName evidence="5">Alcohol dehydrogenase class IV</fullName>
    </submittedName>
</protein>
<name>A0ABS4NF30_9THEO</name>
<evidence type="ECO:0000259" key="3">
    <source>
        <dbReference type="Pfam" id="PF00465"/>
    </source>
</evidence>
<reference evidence="5" key="1">
    <citation type="submission" date="2021-03" db="EMBL/GenBank/DDBJ databases">
        <title>Genomic Encyclopedia of Type Strains, Phase IV (KMG-IV): sequencing the most valuable type-strain genomes for metagenomic binning, comparative biology and taxonomic classification.</title>
        <authorList>
            <person name="Goeker M."/>
        </authorList>
    </citation>
    <scope>NUCLEOTIDE SEQUENCE</scope>
    <source>
        <strain evidence="5">DSM 101588</strain>
    </source>
</reference>
<feature type="domain" description="Fe-containing alcohol dehydrogenase-like C-terminal" evidence="4">
    <location>
        <begin position="214"/>
        <end position="409"/>
    </location>
</feature>
<dbReference type="CDD" id="cd14863">
    <property type="entry name" value="Fe-ADH-like"/>
    <property type="match status" value="1"/>
</dbReference>
<dbReference type="Pfam" id="PF00465">
    <property type="entry name" value="Fe-ADH"/>
    <property type="match status" value="1"/>
</dbReference>
<dbReference type="Gene3D" id="1.20.1090.10">
    <property type="entry name" value="Dehydroquinate synthase-like - alpha domain"/>
    <property type="match status" value="1"/>
</dbReference>
<dbReference type="InterPro" id="IPR001670">
    <property type="entry name" value="ADH_Fe/GldA"/>
</dbReference>
<dbReference type="RefSeq" id="WP_245301236.1">
    <property type="nucleotide sequence ID" value="NZ_JAGGLT010000018.1"/>
</dbReference>
<dbReference type="InterPro" id="IPR056798">
    <property type="entry name" value="ADH_Fe_C"/>
</dbReference>